<keyword evidence="3" id="KW-0223">Dioxygenase</keyword>
<dbReference type="InterPro" id="IPR037523">
    <property type="entry name" value="VOC_core"/>
</dbReference>
<dbReference type="GO" id="GO:0018577">
    <property type="term" value="F:catechol 2,3-dioxygenase activity"/>
    <property type="evidence" value="ECO:0007669"/>
    <property type="project" value="UniProtKB-EC"/>
</dbReference>
<dbReference type="InterPro" id="IPR004360">
    <property type="entry name" value="Glyas_Fos-R_dOase_dom"/>
</dbReference>
<protein>
    <submittedName>
        <fullName evidence="3">Putative ring-cleavage extradiol dioxygenase</fullName>
        <ecNumber evidence="3">1.13.11.2</ecNumber>
    </submittedName>
</protein>
<gene>
    <name evidence="3" type="ORF">M670_03510</name>
</gene>
<dbReference type="PROSITE" id="PS00934">
    <property type="entry name" value="GLYOXALASE_I_1"/>
    <property type="match status" value="1"/>
</dbReference>
<sequence>MHSKAQRFEHVELKVNDLSKALHFYKEGLGLVEIAKEDGVVYLGCGYDKNYDLAVSEGGTGVSHFAMRVDNEEELEYFYKKITGLGVRVDRHNETEPGQEKGIRFNLPSGIPMEFVLIADNSYVNPARPAYPRNVASAPLNIDHINLMTADVKKETDFFNEILNFKISDIVDPEMNGKYMMSFMRFRGYHHDVATTITKNPNDTLHHLAWTMSNFEHIKVACDVLAQFDIDVEMGPGRHPIGPNLYAYYLEPGGNRFEYVSEQAYLDPDSPTKVWRSMQDTLESWSKLRKPPASFIKGM</sequence>
<dbReference type="PANTHER" id="PTHR36113:SF6">
    <property type="entry name" value="FOSFOMYCIN RESISTANCE PROTEIN FOSX"/>
    <property type="match status" value="1"/>
</dbReference>
<keyword evidence="3" id="KW-0560">Oxidoreductase</keyword>
<dbReference type="Pfam" id="PF00903">
    <property type="entry name" value="Glyoxalase"/>
    <property type="match status" value="2"/>
</dbReference>
<evidence type="ECO:0000313" key="4">
    <source>
        <dbReference type="Proteomes" id="UP000027936"/>
    </source>
</evidence>
<dbReference type="PANTHER" id="PTHR36113">
    <property type="entry name" value="LYASE, PUTATIVE-RELATED-RELATED"/>
    <property type="match status" value="1"/>
</dbReference>
<dbReference type="PATRIC" id="fig|1348973.3.peg.3388"/>
<dbReference type="GO" id="GO:0004462">
    <property type="term" value="F:lactoylglutathione lyase activity"/>
    <property type="evidence" value="ECO:0007669"/>
    <property type="project" value="InterPro"/>
</dbReference>
<dbReference type="OrthoDB" id="192739at2"/>
<name>A0A072NHT9_SCHAZ</name>
<accession>A0A072NHT9</accession>
<dbReference type="Gene3D" id="3.10.180.10">
    <property type="entry name" value="2,3-Dihydroxybiphenyl 1,2-Dioxygenase, domain 1"/>
    <property type="match status" value="2"/>
</dbReference>
<proteinExistence type="predicted"/>
<evidence type="ECO:0000313" key="3">
    <source>
        <dbReference type="EMBL" id="KEF37264.1"/>
    </source>
</evidence>
<dbReference type="GO" id="GO:0046872">
    <property type="term" value="F:metal ion binding"/>
    <property type="evidence" value="ECO:0007669"/>
    <property type="project" value="UniProtKB-KW"/>
</dbReference>
<organism evidence="3 4">
    <name type="scientific">Schinkia azotoformans MEV2011</name>
    <dbReference type="NCBI Taxonomy" id="1348973"/>
    <lineage>
        <taxon>Bacteria</taxon>
        <taxon>Bacillati</taxon>
        <taxon>Bacillota</taxon>
        <taxon>Bacilli</taxon>
        <taxon>Bacillales</taxon>
        <taxon>Bacillaceae</taxon>
        <taxon>Calidifontibacillus/Schinkia group</taxon>
        <taxon>Schinkia</taxon>
    </lineage>
</organism>
<reference evidence="3 4" key="1">
    <citation type="submission" date="2014-04" db="EMBL/GenBank/DDBJ databases">
        <title>Draft genome sequence of Bacillus azotoformans MEV2011, a (co-) denitrifying strain unable to grow in the presence of oxygen.</title>
        <authorList>
            <person name="Nielsen M."/>
            <person name="Schreiber L."/>
            <person name="Finster K."/>
            <person name="Schramm A."/>
        </authorList>
    </citation>
    <scope>NUCLEOTIDE SEQUENCE [LARGE SCALE GENOMIC DNA]</scope>
    <source>
        <strain evidence="3 4">MEV2011</strain>
    </source>
</reference>
<dbReference type="InterPro" id="IPR018146">
    <property type="entry name" value="Glyoxalase_1_CS"/>
</dbReference>
<feature type="domain" description="VOC" evidence="2">
    <location>
        <begin position="141"/>
        <end position="262"/>
    </location>
</feature>
<comment type="caution">
    <text evidence="3">The sequence shown here is derived from an EMBL/GenBank/DDBJ whole genome shotgun (WGS) entry which is preliminary data.</text>
</comment>
<feature type="domain" description="VOC" evidence="2">
    <location>
        <begin position="7"/>
        <end position="118"/>
    </location>
</feature>
<dbReference type="Proteomes" id="UP000027936">
    <property type="component" value="Unassembled WGS sequence"/>
</dbReference>
<dbReference type="PROSITE" id="PS51819">
    <property type="entry name" value="VOC"/>
    <property type="match status" value="2"/>
</dbReference>
<evidence type="ECO:0000259" key="2">
    <source>
        <dbReference type="PROSITE" id="PS51819"/>
    </source>
</evidence>
<evidence type="ECO:0000256" key="1">
    <source>
        <dbReference type="ARBA" id="ARBA00022723"/>
    </source>
</evidence>
<dbReference type="AlphaFoldDB" id="A0A072NHT9"/>
<dbReference type="InterPro" id="IPR051332">
    <property type="entry name" value="Fosfomycin_Res_Enzymes"/>
</dbReference>
<dbReference type="RefSeq" id="WP_035197054.1">
    <property type="nucleotide sequence ID" value="NZ_JJRY01000016.1"/>
</dbReference>
<dbReference type="SUPFAM" id="SSF54593">
    <property type="entry name" value="Glyoxalase/Bleomycin resistance protein/Dihydroxybiphenyl dioxygenase"/>
    <property type="match status" value="1"/>
</dbReference>
<dbReference type="InterPro" id="IPR029068">
    <property type="entry name" value="Glyas_Bleomycin-R_OHBP_Dase"/>
</dbReference>
<keyword evidence="1" id="KW-0479">Metal-binding</keyword>
<dbReference type="EMBL" id="JJRY01000016">
    <property type="protein sequence ID" value="KEF37264.1"/>
    <property type="molecule type" value="Genomic_DNA"/>
</dbReference>
<dbReference type="CDD" id="cd08343">
    <property type="entry name" value="ED_TypeI_classII_C"/>
    <property type="match status" value="1"/>
</dbReference>
<dbReference type="EC" id="1.13.11.2" evidence="3"/>